<keyword evidence="7" id="KW-1185">Reference proteome</keyword>
<dbReference type="PROSITE" id="PS00162">
    <property type="entry name" value="ALPHA_CA_1"/>
    <property type="match status" value="1"/>
</dbReference>
<dbReference type="EMBL" id="JPKZ01002389">
    <property type="protein sequence ID" value="KHN76963.1"/>
    <property type="molecule type" value="Genomic_DNA"/>
</dbReference>
<keyword evidence="4" id="KW-0732">Signal</keyword>
<accession>A0A0B2V5X7</accession>
<dbReference type="InterPro" id="IPR018338">
    <property type="entry name" value="Carbonic_anhydrase_a-class_CS"/>
</dbReference>
<dbReference type="STRING" id="6265.A0A0B2V5X7"/>
<dbReference type="GO" id="GO:0008270">
    <property type="term" value="F:zinc ion binding"/>
    <property type="evidence" value="ECO:0007669"/>
    <property type="project" value="UniProtKB-UniRule"/>
</dbReference>
<dbReference type="PROSITE" id="PS51144">
    <property type="entry name" value="ALPHA_CA_2"/>
    <property type="match status" value="1"/>
</dbReference>
<dbReference type="OMA" id="YRETVQW"/>
<sequence>MAPFKFTLAMIRPTLWMAFLGQLTANVQAQLNSVKPQLNSVIQTATRARHNLAPILSRATAQLDSIGKILQVTADRKQSPIDILASITAFDSSLEDASFTFKYPATGQFKLVNAGESLQLQLGADLSGEFTASFLKEQRFALELITMHWGTEPMNGSEHTVGGVGYAGEVHFIHRNLQYANVELALKEPNGVLTLAVLLNESHDDNPTLAPIVDGITQIVYKGSECAVQRVDLRQLLPPAEKMREFWMYDGSETIAPFRENVLWIIYRSTVSISSHQLDKLRTLRKEGYESEVEHGMLPIRPVQPINGRIVRSSFRSAAQAPPIGQP</sequence>
<keyword evidence="2 4" id="KW-0479">Metal-binding</keyword>
<evidence type="ECO:0000256" key="1">
    <source>
        <dbReference type="ARBA" id="ARBA00010718"/>
    </source>
</evidence>
<gene>
    <name evidence="6" type="primary">ca2</name>
    <name evidence="6" type="ORF">Tcan_06060</name>
</gene>
<protein>
    <recommendedName>
        <fullName evidence="4">Carbonic anhydrase</fullName>
        <ecNumber evidence="4">4.2.1.1</ecNumber>
    </recommendedName>
</protein>
<evidence type="ECO:0000256" key="3">
    <source>
        <dbReference type="ARBA" id="ARBA00022833"/>
    </source>
</evidence>
<dbReference type="EC" id="4.2.1.1" evidence="4"/>
<dbReference type="InterPro" id="IPR023561">
    <property type="entry name" value="Carbonic_anhydrase_a-class"/>
</dbReference>
<comment type="caution">
    <text evidence="6">The sequence shown here is derived from an EMBL/GenBank/DDBJ whole genome shotgun (WGS) entry which is preliminary data.</text>
</comment>
<evidence type="ECO:0000256" key="4">
    <source>
        <dbReference type="RuleBase" id="RU367011"/>
    </source>
</evidence>
<comment type="cofactor">
    <cofactor evidence="4">
        <name>Zn(2+)</name>
        <dbReference type="ChEBI" id="CHEBI:29105"/>
    </cofactor>
</comment>
<dbReference type="InterPro" id="IPR036398">
    <property type="entry name" value="CA_dom_sf"/>
</dbReference>
<comment type="function">
    <text evidence="4">Reversible hydration of carbon dioxide.</text>
</comment>
<dbReference type="PANTHER" id="PTHR18952">
    <property type="entry name" value="CARBONIC ANHYDRASE"/>
    <property type="match status" value="1"/>
</dbReference>
<comment type="catalytic activity">
    <reaction evidence="4">
        <text>hydrogencarbonate + H(+) = CO2 + H2O</text>
        <dbReference type="Rhea" id="RHEA:10748"/>
        <dbReference type="ChEBI" id="CHEBI:15377"/>
        <dbReference type="ChEBI" id="CHEBI:15378"/>
        <dbReference type="ChEBI" id="CHEBI:16526"/>
        <dbReference type="ChEBI" id="CHEBI:17544"/>
        <dbReference type="EC" id="4.2.1.1"/>
    </reaction>
</comment>
<organism evidence="6 7">
    <name type="scientific">Toxocara canis</name>
    <name type="common">Canine roundworm</name>
    <dbReference type="NCBI Taxonomy" id="6265"/>
    <lineage>
        <taxon>Eukaryota</taxon>
        <taxon>Metazoa</taxon>
        <taxon>Ecdysozoa</taxon>
        <taxon>Nematoda</taxon>
        <taxon>Chromadorea</taxon>
        <taxon>Rhabditida</taxon>
        <taxon>Spirurina</taxon>
        <taxon>Ascaridomorpha</taxon>
        <taxon>Ascaridoidea</taxon>
        <taxon>Toxocaridae</taxon>
        <taxon>Toxocara</taxon>
    </lineage>
</organism>
<dbReference type="GO" id="GO:0004089">
    <property type="term" value="F:carbonate dehydratase activity"/>
    <property type="evidence" value="ECO:0007669"/>
    <property type="project" value="UniProtKB-UniRule"/>
</dbReference>
<keyword evidence="3 4" id="KW-0862">Zinc</keyword>
<evidence type="ECO:0000256" key="2">
    <source>
        <dbReference type="ARBA" id="ARBA00022723"/>
    </source>
</evidence>
<dbReference type="AlphaFoldDB" id="A0A0B2V5X7"/>
<evidence type="ECO:0000259" key="5">
    <source>
        <dbReference type="PROSITE" id="PS51144"/>
    </source>
</evidence>
<comment type="similarity">
    <text evidence="1 4">Belongs to the alpha-carbonic anhydrase family.</text>
</comment>
<dbReference type="SMART" id="SM01057">
    <property type="entry name" value="Carb_anhydrase"/>
    <property type="match status" value="1"/>
</dbReference>
<dbReference type="Gene3D" id="3.10.200.10">
    <property type="entry name" value="Alpha carbonic anhydrase"/>
    <property type="match status" value="1"/>
</dbReference>
<name>A0A0B2V5X7_TOXCA</name>
<evidence type="ECO:0000313" key="6">
    <source>
        <dbReference type="EMBL" id="KHN76963.1"/>
    </source>
</evidence>
<dbReference type="GO" id="GO:0005737">
    <property type="term" value="C:cytoplasm"/>
    <property type="evidence" value="ECO:0007669"/>
    <property type="project" value="TreeGrafter"/>
</dbReference>
<feature type="domain" description="Alpha-carbonic anhydrase" evidence="5">
    <location>
        <begin position="48"/>
        <end position="315"/>
    </location>
</feature>
<reference evidence="6 7" key="1">
    <citation type="submission" date="2014-11" db="EMBL/GenBank/DDBJ databases">
        <title>Genetic blueprint of the zoonotic pathogen Toxocara canis.</title>
        <authorList>
            <person name="Zhu X.-Q."/>
            <person name="Korhonen P.K."/>
            <person name="Cai H."/>
            <person name="Young N.D."/>
            <person name="Nejsum P."/>
            <person name="von Samson-Himmelstjerna G."/>
            <person name="Boag P.R."/>
            <person name="Tan P."/>
            <person name="Li Q."/>
            <person name="Min J."/>
            <person name="Yang Y."/>
            <person name="Wang X."/>
            <person name="Fang X."/>
            <person name="Hall R.S."/>
            <person name="Hofmann A."/>
            <person name="Sternberg P.W."/>
            <person name="Jex A.R."/>
            <person name="Gasser R.B."/>
        </authorList>
    </citation>
    <scope>NUCLEOTIDE SEQUENCE [LARGE SCALE GENOMIC DNA]</scope>
    <source>
        <strain evidence="6">PN_DK_2014</strain>
    </source>
</reference>
<feature type="chain" id="PRO_5025097391" description="Carbonic anhydrase" evidence="4">
    <location>
        <begin position="30"/>
        <end position="327"/>
    </location>
</feature>
<evidence type="ECO:0000313" key="7">
    <source>
        <dbReference type="Proteomes" id="UP000031036"/>
    </source>
</evidence>
<feature type="signal peptide" evidence="4">
    <location>
        <begin position="1"/>
        <end position="29"/>
    </location>
</feature>
<dbReference type="Pfam" id="PF00194">
    <property type="entry name" value="Carb_anhydrase"/>
    <property type="match status" value="1"/>
</dbReference>
<dbReference type="Proteomes" id="UP000031036">
    <property type="component" value="Unassembled WGS sequence"/>
</dbReference>
<dbReference type="PANTHER" id="PTHR18952:SF176">
    <property type="entry name" value="CARBONIC ANHYDRASE"/>
    <property type="match status" value="1"/>
</dbReference>
<dbReference type="InterPro" id="IPR001148">
    <property type="entry name" value="CA_dom"/>
</dbReference>
<dbReference type="OrthoDB" id="429145at2759"/>
<keyword evidence="4" id="KW-0456">Lyase</keyword>
<dbReference type="SUPFAM" id="SSF51069">
    <property type="entry name" value="Carbonic anhydrase"/>
    <property type="match status" value="1"/>
</dbReference>
<proteinExistence type="inferred from homology"/>